<evidence type="ECO:0000313" key="2">
    <source>
        <dbReference type="Proteomes" id="UP000886501"/>
    </source>
</evidence>
<reference evidence="1" key="1">
    <citation type="submission" date="2019-10" db="EMBL/GenBank/DDBJ databases">
        <authorList>
            <consortium name="DOE Joint Genome Institute"/>
            <person name="Kuo A."/>
            <person name="Miyauchi S."/>
            <person name="Kiss E."/>
            <person name="Drula E."/>
            <person name="Kohler A."/>
            <person name="Sanchez-Garcia M."/>
            <person name="Andreopoulos B."/>
            <person name="Barry K.W."/>
            <person name="Bonito G."/>
            <person name="Buee M."/>
            <person name="Carver A."/>
            <person name="Chen C."/>
            <person name="Cichocki N."/>
            <person name="Clum A."/>
            <person name="Culley D."/>
            <person name="Crous P.W."/>
            <person name="Fauchery L."/>
            <person name="Girlanda M."/>
            <person name="Hayes R."/>
            <person name="Keri Z."/>
            <person name="Labutti K."/>
            <person name="Lipzen A."/>
            <person name="Lombard V."/>
            <person name="Magnuson J."/>
            <person name="Maillard F."/>
            <person name="Morin E."/>
            <person name="Murat C."/>
            <person name="Nolan M."/>
            <person name="Ohm R."/>
            <person name="Pangilinan J."/>
            <person name="Pereira M."/>
            <person name="Perotto S."/>
            <person name="Peter M."/>
            <person name="Riley R."/>
            <person name="Sitrit Y."/>
            <person name="Stielow B."/>
            <person name="Szollosi G."/>
            <person name="Zifcakova L."/>
            <person name="Stursova M."/>
            <person name="Spatafora J.W."/>
            <person name="Tedersoo L."/>
            <person name="Vaario L.-M."/>
            <person name="Yamada A."/>
            <person name="Yan M."/>
            <person name="Wang P."/>
            <person name="Xu J."/>
            <person name="Bruns T."/>
            <person name="Baldrian P."/>
            <person name="Vilgalys R."/>
            <person name="Henrissat B."/>
            <person name="Grigoriev I.V."/>
            <person name="Hibbett D."/>
            <person name="Nagy L.G."/>
            <person name="Martin F.M."/>
        </authorList>
    </citation>
    <scope>NUCLEOTIDE SEQUENCE</scope>
    <source>
        <strain evidence="1">P2</strain>
    </source>
</reference>
<proteinExistence type="predicted"/>
<name>A0ACB6ZRT7_THEGA</name>
<comment type="caution">
    <text evidence="1">The sequence shown here is derived from an EMBL/GenBank/DDBJ whole genome shotgun (WGS) entry which is preliminary data.</text>
</comment>
<sequence length="177" mass="19377">MGSDMTLMDLLTVGLVDWEGANSEEERPRDSMRFAATVAERLLSRLEVLESGVNTQANSLQLQASGLDTMLNAQSENHRFLLGKNAALEREVEGLKQRLEFLSGEFGVLQARVEALEWVSPSEYLSAEDLLRMGGGGEVEPLDSDEAAALGLRPDFQDLVDTPDPVDLSAPLFPHSF</sequence>
<gene>
    <name evidence="1" type="ORF">BDM02DRAFT_3183958</name>
</gene>
<accession>A0ACB6ZRT7</accession>
<protein>
    <submittedName>
        <fullName evidence="1">Uncharacterized protein</fullName>
    </submittedName>
</protein>
<keyword evidence="2" id="KW-1185">Reference proteome</keyword>
<evidence type="ECO:0000313" key="1">
    <source>
        <dbReference type="EMBL" id="KAF9652252.1"/>
    </source>
</evidence>
<dbReference type="Proteomes" id="UP000886501">
    <property type="component" value="Unassembled WGS sequence"/>
</dbReference>
<dbReference type="EMBL" id="MU117970">
    <property type="protein sequence ID" value="KAF9652252.1"/>
    <property type="molecule type" value="Genomic_DNA"/>
</dbReference>
<organism evidence="1 2">
    <name type="scientific">Thelephora ganbajun</name>
    <name type="common">Ganba fungus</name>
    <dbReference type="NCBI Taxonomy" id="370292"/>
    <lineage>
        <taxon>Eukaryota</taxon>
        <taxon>Fungi</taxon>
        <taxon>Dikarya</taxon>
        <taxon>Basidiomycota</taxon>
        <taxon>Agaricomycotina</taxon>
        <taxon>Agaricomycetes</taxon>
        <taxon>Thelephorales</taxon>
        <taxon>Thelephoraceae</taxon>
        <taxon>Thelephora</taxon>
    </lineage>
</organism>
<reference evidence="1" key="2">
    <citation type="journal article" date="2020" name="Nat. Commun.">
        <title>Large-scale genome sequencing of mycorrhizal fungi provides insights into the early evolution of symbiotic traits.</title>
        <authorList>
            <person name="Miyauchi S."/>
            <person name="Kiss E."/>
            <person name="Kuo A."/>
            <person name="Drula E."/>
            <person name="Kohler A."/>
            <person name="Sanchez-Garcia M."/>
            <person name="Morin E."/>
            <person name="Andreopoulos B."/>
            <person name="Barry K.W."/>
            <person name="Bonito G."/>
            <person name="Buee M."/>
            <person name="Carver A."/>
            <person name="Chen C."/>
            <person name="Cichocki N."/>
            <person name="Clum A."/>
            <person name="Culley D."/>
            <person name="Crous P.W."/>
            <person name="Fauchery L."/>
            <person name="Girlanda M."/>
            <person name="Hayes R.D."/>
            <person name="Keri Z."/>
            <person name="LaButti K."/>
            <person name="Lipzen A."/>
            <person name="Lombard V."/>
            <person name="Magnuson J."/>
            <person name="Maillard F."/>
            <person name="Murat C."/>
            <person name="Nolan M."/>
            <person name="Ohm R.A."/>
            <person name="Pangilinan J."/>
            <person name="Pereira M.F."/>
            <person name="Perotto S."/>
            <person name="Peter M."/>
            <person name="Pfister S."/>
            <person name="Riley R."/>
            <person name="Sitrit Y."/>
            <person name="Stielow J.B."/>
            <person name="Szollosi G."/>
            <person name="Zifcakova L."/>
            <person name="Stursova M."/>
            <person name="Spatafora J.W."/>
            <person name="Tedersoo L."/>
            <person name="Vaario L.M."/>
            <person name="Yamada A."/>
            <person name="Yan M."/>
            <person name="Wang P."/>
            <person name="Xu J."/>
            <person name="Bruns T."/>
            <person name="Baldrian P."/>
            <person name="Vilgalys R."/>
            <person name="Dunand C."/>
            <person name="Henrissat B."/>
            <person name="Grigoriev I.V."/>
            <person name="Hibbett D."/>
            <person name="Nagy L.G."/>
            <person name="Martin F.M."/>
        </authorList>
    </citation>
    <scope>NUCLEOTIDE SEQUENCE</scope>
    <source>
        <strain evidence="1">P2</strain>
    </source>
</reference>